<feature type="compositionally biased region" description="Low complexity" evidence="4">
    <location>
        <begin position="303"/>
        <end position="313"/>
    </location>
</feature>
<evidence type="ECO:0000256" key="1">
    <source>
        <dbReference type="ARBA" id="ARBA00022737"/>
    </source>
</evidence>
<dbReference type="GO" id="GO:0051879">
    <property type="term" value="F:Hsp90 protein binding"/>
    <property type="evidence" value="ECO:0007669"/>
    <property type="project" value="TreeGrafter"/>
</dbReference>
<dbReference type="InterPro" id="IPR011990">
    <property type="entry name" value="TPR-like_helical_dom_sf"/>
</dbReference>
<dbReference type="EMBL" id="HBGA01116355">
    <property type="protein sequence ID" value="CAD9032211.1"/>
    <property type="molecule type" value="Transcribed_RNA"/>
</dbReference>
<proteinExistence type="predicted"/>
<dbReference type="PANTHER" id="PTHR22904:SF523">
    <property type="entry name" value="STRESS-INDUCED-PHOSPHOPROTEIN 1"/>
    <property type="match status" value="1"/>
</dbReference>
<accession>A0A7S1NP22</accession>
<keyword evidence="2 3" id="KW-0802">TPR repeat</keyword>
<feature type="region of interest" description="Disordered" evidence="4">
    <location>
        <begin position="140"/>
        <end position="165"/>
    </location>
</feature>
<dbReference type="SUPFAM" id="SSF48452">
    <property type="entry name" value="TPR-like"/>
    <property type="match status" value="1"/>
</dbReference>
<evidence type="ECO:0000256" key="3">
    <source>
        <dbReference type="PROSITE-ProRule" id="PRU00339"/>
    </source>
</evidence>
<dbReference type="PANTHER" id="PTHR22904">
    <property type="entry name" value="TPR REPEAT CONTAINING PROTEIN"/>
    <property type="match status" value="1"/>
</dbReference>
<dbReference type="InterPro" id="IPR019734">
    <property type="entry name" value="TPR_rpt"/>
</dbReference>
<keyword evidence="1" id="KW-0677">Repeat</keyword>
<dbReference type="Pfam" id="PF07719">
    <property type="entry name" value="TPR_2"/>
    <property type="match status" value="1"/>
</dbReference>
<protein>
    <submittedName>
        <fullName evidence="5">Uncharacterized protein</fullName>
    </submittedName>
</protein>
<evidence type="ECO:0000256" key="2">
    <source>
        <dbReference type="ARBA" id="ARBA00022803"/>
    </source>
</evidence>
<organism evidence="5">
    <name type="scientific">Eutreptiella gymnastica</name>
    <dbReference type="NCBI Taxonomy" id="73025"/>
    <lineage>
        <taxon>Eukaryota</taxon>
        <taxon>Discoba</taxon>
        <taxon>Euglenozoa</taxon>
        <taxon>Euglenida</taxon>
        <taxon>Spirocuta</taxon>
        <taxon>Euglenophyceae</taxon>
        <taxon>Eutreptiales</taxon>
        <taxon>Eutreptiaceae</taxon>
        <taxon>Eutreptiella</taxon>
    </lineage>
</organism>
<dbReference type="Gene3D" id="1.25.40.10">
    <property type="entry name" value="Tetratricopeptide repeat domain"/>
    <property type="match status" value="1"/>
</dbReference>
<feature type="repeat" description="TPR" evidence="3">
    <location>
        <begin position="16"/>
        <end position="49"/>
    </location>
</feature>
<gene>
    <name evidence="5" type="ORF">EGYM00392_LOCUS43353</name>
</gene>
<name>A0A7S1NP22_9EUGL</name>
<feature type="compositionally biased region" description="Basic and acidic residues" evidence="4">
    <location>
        <begin position="286"/>
        <end position="298"/>
    </location>
</feature>
<feature type="compositionally biased region" description="Low complexity" evidence="4">
    <location>
        <begin position="260"/>
        <end position="282"/>
    </location>
</feature>
<dbReference type="InterPro" id="IPR013105">
    <property type="entry name" value="TPR_2"/>
</dbReference>
<feature type="compositionally biased region" description="Polar residues" evidence="4">
    <location>
        <begin position="352"/>
        <end position="376"/>
    </location>
</feature>
<dbReference type="PROSITE" id="PS50005">
    <property type="entry name" value="TPR"/>
    <property type="match status" value="2"/>
</dbReference>
<sequence>MGRPFGCNTCERTMEGLAEKEAGNAAFRAGDTEKAIHFYSLAVEANPSEATYYSNRSAAFHKLGSYQKAQADAAMCIQLRPDWPKGYYRLGEAYFGQNLFAKASEEYSRALDLEPNDVGVREALARAEKSLYNKVLEERVERPEPTVKPTGGRSKLLDYDSDDDDDYRYETRERGQTATHSCQESSGGYKSIEEKHKEIMNRRMCQGTGITSLEDYLRYRNAGGGQLQQDEITGLMKVVAPEVKPSQSKADLFKSLGIDAPSPSVGSVASPSSSGGPTFSSTCDPSESKKADLARQRAEFMASLSSNNSTSNTDPFWSKLQASEKAANAKAPSSTSSSSYRPVATEEDDQWRPSSVSTVHSDISTQPTTLGTSVFNRTPPMHGRRSVRGSETPPDTPPSYAMPRNAPNAPGIHREGSFAQGSQKANSKDSDDAEADTIALAQEAMKGASVAANHPLFAGLKARAVPYGNEGAEAMRNTGTEDGRQELLAGVAGQGSQIANSWMAEFLAKKKQGEQMKVEVGDEKIVELKKQYSNFHYRRYKENTGDDETTKRNHLMNAITAEALAGYDYKQMT</sequence>
<feature type="repeat" description="TPR" evidence="3">
    <location>
        <begin position="84"/>
        <end position="117"/>
    </location>
</feature>
<evidence type="ECO:0000313" key="5">
    <source>
        <dbReference type="EMBL" id="CAD9032211.1"/>
    </source>
</evidence>
<evidence type="ECO:0000256" key="4">
    <source>
        <dbReference type="SAM" id="MobiDB-lite"/>
    </source>
</evidence>
<dbReference type="AlphaFoldDB" id="A0A7S1NP22"/>
<reference evidence="5" key="1">
    <citation type="submission" date="2021-01" db="EMBL/GenBank/DDBJ databases">
        <authorList>
            <person name="Corre E."/>
            <person name="Pelletier E."/>
            <person name="Niang G."/>
            <person name="Scheremetjew M."/>
            <person name="Finn R."/>
            <person name="Kale V."/>
            <person name="Holt S."/>
            <person name="Cochrane G."/>
            <person name="Meng A."/>
            <person name="Brown T."/>
            <person name="Cohen L."/>
        </authorList>
    </citation>
    <scope>NUCLEOTIDE SEQUENCE</scope>
    <source>
        <strain evidence="5">NIES-381</strain>
    </source>
</reference>
<dbReference type="SMART" id="SM00028">
    <property type="entry name" value="TPR"/>
    <property type="match status" value="3"/>
</dbReference>
<feature type="region of interest" description="Disordered" evidence="4">
    <location>
        <begin position="260"/>
        <end position="434"/>
    </location>
</feature>
<dbReference type="PROSITE" id="PS50293">
    <property type="entry name" value="TPR_REGION"/>
    <property type="match status" value="1"/>
</dbReference>